<dbReference type="GO" id="GO:0015031">
    <property type="term" value="P:protein transport"/>
    <property type="evidence" value="ECO:0007669"/>
    <property type="project" value="UniProtKB-KW"/>
</dbReference>
<evidence type="ECO:0000256" key="3">
    <source>
        <dbReference type="ARBA" id="ARBA00022927"/>
    </source>
</evidence>
<evidence type="ECO:0000256" key="6">
    <source>
        <dbReference type="ARBA" id="ARBA00023289"/>
    </source>
</evidence>
<dbReference type="SMART" id="SM00173">
    <property type="entry name" value="RAS"/>
    <property type="match status" value="1"/>
</dbReference>
<evidence type="ECO:0000256" key="5">
    <source>
        <dbReference type="ARBA" id="ARBA00023288"/>
    </source>
</evidence>
<dbReference type="InterPro" id="IPR050305">
    <property type="entry name" value="Small_GTPase_Rab"/>
</dbReference>
<keyword evidence="2" id="KW-0547">Nucleotide-binding</keyword>
<dbReference type="SMART" id="SM00176">
    <property type="entry name" value="RAN"/>
    <property type="match status" value="1"/>
</dbReference>
<dbReference type="CDD" id="cd00154">
    <property type="entry name" value="Rab"/>
    <property type="match status" value="1"/>
</dbReference>
<dbReference type="Pfam" id="PF00071">
    <property type="entry name" value="Ras"/>
    <property type="match status" value="1"/>
</dbReference>
<dbReference type="NCBIfam" id="TIGR00231">
    <property type="entry name" value="small_GTP"/>
    <property type="match status" value="1"/>
</dbReference>
<dbReference type="FunFam" id="3.40.50.300:FF:001018">
    <property type="entry name" value="Rab family GTPase"/>
    <property type="match status" value="1"/>
</dbReference>
<reference evidence="10" key="1">
    <citation type="submission" date="2021-01" db="EMBL/GenBank/DDBJ databases">
        <authorList>
            <consortium name="Genoscope - CEA"/>
            <person name="William W."/>
        </authorList>
    </citation>
    <scope>NUCLEOTIDE SEQUENCE</scope>
</reference>
<evidence type="ECO:0000256" key="4">
    <source>
        <dbReference type="ARBA" id="ARBA00023134"/>
    </source>
</evidence>
<evidence type="ECO:0000313" key="11">
    <source>
        <dbReference type="Proteomes" id="UP000692954"/>
    </source>
</evidence>
<evidence type="ECO:0000256" key="8">
    <source>
        <dbReference type="ARBA" id="ARBA00067099"/>
    </source>
</evidence>
<dbReference type="SMART" id="SM00174">
    <property type="entry name" value="RHO"/>
    <property type="match status" value="1"/>
</dbReference>
<evidence type="ECO:0000256" key="7">
    <source>
        <dbReference type="ARBA" id="ARBA00053444"/>
    </source>
</evidence>
<keyword evidence="3" id="KW-0653">Protein transport</keyword>
<keyword evidence="4" id="KW-0342">GTP-binding</keyword>
<name>A0A8S1RIU5_9CILI</name>
<proteinExistence type="inferred from homology"/>
<dbReference type="PANTHER" id="PTHR47980">
    <property type="entry name" value="LD44762P"/>
    <property type="match status" value="1"/>
</dbReference>
<evidence type="ECO:0000313" key="10">
    <source>
        <dbReference type="EMBL" id="CAD8126725.1"/>
    </source>
</evidence>
<comment type="caution">
    <text evidence="10">The sequence shown here is derived from an EMBL/GenBank/DDBJ whole genome shotgun (WGS) entry which is preliminary data.</text>
</comment>
<comment type="function">
    <text evidence="7">Protein transport. Probably involved in vesicular traffic from ER to Golgi.</text>
</comment>
<evidence type="ECO:0000256" key="9">
    <source>
        <dbReference type="ARBA" id="ARBA00081865"/>
    </source>
</evidence>
<dbReference type="PROSITE" id="PS51419">
    <property type="entry name" value="RAB"/>
    <property type="match status" value="1"/>
</dbReference>
<dbReference type="SMART" id="SM00177">
    <property type="entry name" value="ARF"/>
    <property type="match status" value="1"/>
</dbReference>
<accession>A0A8S1RIU5</accession>
<dbReference type="EMBL" id="CAJJDN010000170">
    <property type="protein sequence ID" value="CAD8126725.1"/>
    <property type="molecule type" value="Genomic_DNA"/>
</dbReference>
<dbReference type="GO" id="GO:0005525">
    <property type="term" value="F:GTP binding"/>
    <property type="evidence" value="ECO:0007669"/>
    <property type="project" value="UniProtKB-KW"/>
</dbReference>
<dbReference type="Proteomes" id="UP000692954">
    <property type="component" value="Unassembled WGS sequence"/>
</dbReference>
<organism evidence="10 11">
    <name type="scientific">Paramecium sonneborni</name>
    <dbReference type="NCBI Taxonomy" id="65129"/>
    <lineage>
        <taxon>Eukaryota</taxon>
        <taxon>Sar</taxon>
        <taxon>Alveolata</taxon>
        <taxon>Ciliophora</taxon>
        <taxon>Intramacronucleata</taxon>
        <taxon>Oligohymenophorea</taxon>
        <taxon>Peniculida</taxon>
        <taxon>Parameciidae</taxon>
        <taxon>Paramecium</taxon>
    </lineage>
</organism>
<dbReference type="GO" id="GO:0003924">
    <property type="term" value="F:GTPase activity"/>
    <property type="evidence" value="ECO:0007669"/>
    <property type="project" value="InterPro"/>
</dbReference>
<dbReference type="PROSITE" id="PS51420">
    <property type="entry name" value="RHO"/>
    <property type="match status" value="1"/>
</dbReference>
<comment type="similarity">
    <text evidence="1">Belongs to the small GTPase superfamily. Rab family.</text>
</comment>
<keyword evidence="11" id="KW-1185">Reference proteome</keyword>
<evidence type="ECO:0000256" key="2">
    <source>
        <dbReference type="ARBA" id="ARBA00022741"/>
    </source>
</evidence>
<evidence type="ECO:0000256" key="1">
    <source>
        <dbReference type="ARBA" id="ARBA00006270"/>
    </source>
</evidence>
<keyword evidence="5" id="KW-0449">Lipoprotein</keyword>
<dbReference type="InterPro" id="IPR001806">
    <property type="entry name" value="Small_GTPase"/>
</dbReference>
<dbReference type="AlphaFoldDB" id="A0A8S1RIU5"/>
<dbReference type="SMART" id="SM00175">
    <property type="entry name" value="RAB"/>
    <property type="match status" value="1"/>
</dbReference>
<dbReference type="OrthoDB" id="9989112at2759"/>
<keyword evidence="3" id="KW-0813">Transport</keyword>
<keyword evidence="6" id="KW-0636">Prenylation</keyword>
<sequence length="208" mass="23498">MSRQANSQDYDWLVKVIVIGDSGVGKTNILSQFCDAKFSITHMATLGVDFKIKTIDVDGKKLKLQIWDTAGQERFRNITKTYYKGAQGVILTYSVIDRQSFQNVDGWLRSIQENTNSNDVQLVLVGNKADMSAERQVTMEEGQKLSQQYNIPFFETSAKSNMNINESFNNLAQRIISTLCKMQANDDGQKLDLKKTEGKEKNKSDVCC</sequence>
<dbReference type="PROSITE" id="PS51421">
    <property type="entry name" value="RAS"/>
    <property type="match status" value="1"/>
</dbReference>
<dbReference type="PROSITE" id="PS51417">
    <property type="entry name" value="ARF"/>
    <property type="match status" value="1"/>
</dbReference>
<gene>
    <name evidence="10" type="ORF">PSON_ATCC_30995.1.T1700023</name>
</gene>
<dbReference type="InterPro" id="IPR005225">
    <property type="entry name" value="Small_GTP-bd"/>
</dbReference>
<protein>
    <recommendedName>
        <fullName evidence="8">Ras-related protein Rab-1</fullName>
    </recommendedName>
    <alternativeName>
        <fullName evidence="9">Small GTP-binding protein rab1</fullName>
    </alternativeName>
</protein>